<sequence>MSLLFFLGLVSFFTTLPIVILVTRRRSKASGMQVLDGVCDFFFLFCFCLQSLVDS</sequence>
<dbReference type="Proteomes" id="UP000326198">
    <property type="component" value="Unassembled WGS sequence"/>
</dbReference>
<keyword evidence="3" id="KW-1185">Reference proteome</keyword>
<evidence type="ECO:0000256" key="1">
    <source>
        <dbReference type="SAM" id="Phobius"/>
    </source>
</evidence>
<accession>A0A5N7BPM0</accession>
<reference evidence="2 3" key="1">
    <citation type="submission" date="2019-04" db="EMBL/GenBank/DDBJ databases">
        <title>Friends and foes A comparative genomics studyof 23 Aspergillus species from section Flavi.</title>
        <authorList>
            <consortium name="DOE Joint Genome Institute"/>
            <person name="Kjaerbolling I."/>
            <person name="Vesth T."/>
            <person name="Frisvad J.C."/>
            <person name="Nybo J.L."/>
            <person name="Theobald S."/>
            <person name="Kildgaard S."/>
            <person name="Isbrandt T."/>
            <person name="Kuo A."/>
            <person name="Sato A."/>
            <person name="Lyhne E.K."/>
            <person name="Kogle M.E."/>
            <person name="Wiebenga A."/>
            <person name="Kun R.S."/>
            <person name="Lubbers R.J."/>
            <person name="Makela M.R."/>
            <person name="Barry K."/>
            <person name="Chovatia M."/>
            <person name="Clum A."/>
            <person name="Daum C."/>
            <person name="Haridas S."/>
            <person name="He G."/>
            <person name="LaButti K."/>
            <person name="Lipzen A."/>
            <person name="Mondo S."/>
            <person name="Riley R."/>
            <person name="Salamov A."/>
            <person name="Simmons B.A."/>
            <person name="Magnuson J.K."/>
            <person name="Henrissat B."/>
            <person name="Mortensen U.H."/>
            <person name="Larsen T.O."/>
            <person name="Devries R.P."/>
            <person name="Grigoriev I.V."/>
            <person name="Machida M."/>
            <person name="Baker S.E."/>
            <person name="Andersen M.R."/>
        </authorList>
    </citation>
    <scope>NUCLEOTIDE SEQUENCE [LARGE SCALE GENOMIC DNA]</scope>
    <source>
        <strain evidence="2 3">IBT 29228</strain>
    </source>
</reference>
<keyword evidence="1" id="KW-1133">Transmembrane helix</keyword>
<proteinExistence type="predicted"/>
<evidence type="ECO:0000313" key="3">
    <source>
        <dbReference type="Proteomes" id="UP000326198"/>
    </source>
</evidence>
<keyword evidence="1" id="KW-0472">Membrane</keyword>
<dbReference type="OrthoDB" id="5204833at2759"/>
<evidence type="ECO:0000313" key="2">
    <source>
        <dbReference type="EMBL" id="KAE8383603.1"/>
    </source>
</evidence>
<dbReference type="EMBL" id="ML736154">
    <property type="protein sequence ID" value="KAE8383603.1"/>
    <property type="molecule type" value="Genomic_DNA"/>
</dbReference>
<gene>
    <name evidence="2" type="ORF">BDV26DRAFT_93259</name>
</gene>
<organism evidence="2 3">
    <name type="scientific">Aspergillus bertholletiae</name>
    <dbReference type="NCBI Taxonomy" id="1226010"/>
    <lineage>
        <taxon>Eukaryota</taxon>
        <taxon>Fungi</taxon>
        <taxon>Dikarya</taxon>
        <taxon>Ascomycota</taxon>
        <taxon>Pezizomycotina</taxon>
        <taxon>Eurotiomycetes</taxon>
        <taxon>Eurotiomycetidae</taxon>
        <taxon>Eurotiales</taxon>
        <taxon>Aspergillaceae</taxon>
        <taxon>Aspergillus</taxon>
        <taxon>Aspergillus subgen. Circumdati</taxon>
    </lineage>
</organism>
<protein>
    <submittedName>
        <fullName evidence="2">Uncharacterized protein</fullName>
    </submittedName>
</protein>
<keyword evidence="1" id="KW-0812">Transmembrane</keyword>
<name>A0A5N7BPM0_9EURO</name>
<feature type="transmembrane region" description="Helical" evidence="1">
    <location>
        <begin position="6"/>
        <end position="22"/>
    </location>
</feature>
<dbReference type="AlphaFoldDB" id="A0A5N7BPM0"/>